<dbReference type="InterPro" id="IPR009091">
    <property type="entry name" value="RCC1/BLIP-II"/>
</dbReference>
<dbReference type="GO" id="GO:0005743">
    <property type="term" value="C:mitochondrial inner membrane"/>
    <property type="evidence" value="ECO:0007669"/>
    <property type="project" value="TreeGrafter"/>
</dbReference>
<feature type="repeat" description="RCC1" evidence="6">
    <location>
        <begin position="944"/>
        <end position="996"/>
    </location>
</feature>
<dbReference type="InterPro" id="IPR005123">
    <property type="entry name" value="Oxoglu/Fe-dep_dioxygenase_dom"/>
</dbReference>
<feature type="domain" description="Fe2OG dioxygenase" evidence="10">
    <location>
        <begin position="588"/>
        <end position="712"/>
    </location>
</feature>
<dbReference type="WBParaSite" id="scaffold14337_cov303.g17396">
    <property type="protein sequence ID" value="scaffold14337_cov303.g17396"/>
    <property type="gene ID" value="scaffold14337_cov303.g17396"/>
</dbReference>
<comment type="similarity">
    <text evidence="7">Belongs to the actin family.</text>
</comment>
<dbReference type="GO" id="GO:0019843">
    <property type="term" value="F:rRNA binding"/>
    <property type="evidence" value="ECO:0007669"/>
    <property type="project" value="TreeGrafter"/>
</dbReference>
<evidence type="ECO:0000256" key="4">
    <source>
        <dbReference type="ARBA" id="ARBA00022833"/>
    </source>
</evidence>
<feature type="compositionally biased region" description="Basic residues" evidence="8">
    <location>
        <begin position="1266"/>
        <end position="1280"/>
    </location>
</feature>
<accession>A0A915LQJ6</accession>
<feature type="region of interest" description="Disordered" evidence="8">
    <location>
        <begin position="1"/>
        <end position="52"/>
    </location>
</feature>
<evidence type="ECO:0000256" key="5">
    <source>
        <dbReference type="PROSITE-ProRule" id="PRU00228"/>
    </source>
</evidence>
<dbReference type="GO" id="GO:0008270">
    <property type="term" value="F:zinc ion binding"/>
    <property type="evidence" value="ECO:0007669"/>
    <property type="project" value="UniProtKB-KW"/>
</dbReference>
<proteinExistence type="inferred from homology"/>
<dbReference type="PROSITE" id="PS01357">
    <property type="entry name" value="ZF_ZZ_1"/>
    <property type="match status" value="1"/>
</dbReference>
<dbReference type="CDD" id="cd02340">
    <property type="entry name" value="ZZ_NBR1_like"/>
    <property type="match status" value="1"/>
</dbReference>
<evidence type="ECO:0000256" key="8">
    <source>
        <dbReference type="SAM" id="MobiDB-lite"/>
    </source>
</evidence>
<evidence type="ECO:0000313" key="12">
    <source>
        <dbReference type="WBParaSite" id="scaffold14337_cov303.g17396"/>
    </source>
</evidence>
<evidence type="ECO:0000259" key="9">
    <source>
        <dbReference type="PROSITE" id="PS50135"/>
    </source>
</evidence>
<feature type="compositionally biased region" description="Polar residues" evidence="8">
    <location>
        <begin position="1251"/>
        <end position="1262"/>
    </location>
</feature>
<feature type="region of interest" description="Disordered" evidence="8">
    <location>
        <begin position="1250"/>
        <end position="1280"/>
    </location>
</feature>
<dbReference type="GO" id="GO:0070131">
    <property type="term" value="P:positive regulation of mitochondrial translation"/>
    <property type="evidence" value="ECO:0007669"/>
    <property type="project" value="TreeGrafter"/>
</dbReference>
<dbReference type="PROSITE" id="PS00626">
    <property type="entry name" value="RCC1_2"/>
    <property type="match status" value="1"/>
</dbReference>
<dbReference type="Proteomes" id="UP000887561">
    <property type="component" value="Unplaced"/>
</dbReference>
<feature type="domain" description="ZZ-type" evidence="9">
    <location>
        <begin position="1183"/>
        <end position="1233"/>
    </location>
</feature>
<evidence type="ECO:0000256" key="6">
    <source>
        <dbReference type="PROSITE-ProRule" id="PRU00235"/>
    </source>
</evidence>
<evidence type="ECO:0000259" key="10">
    <source>
        <dbReference type="PROSITE" id="PS51471"/>
    </source>
</evidence>
<dbReference type="Pfam" id="PF25390">
    <property type="entry name" value="WD40_RLD"/>
    <property type="match status" value="1"/>
</dbReference>
<evidence type="ECO:0000256" key="2">
    <source>
        <dbReference type="ARBA" id="ARBA00022737"/>
    </source>
</evidence>
<dbReference type="PANTHER" id="PTHR46337">
    <property type="entry name" value="RCC1-LIKE G EXCHANGING FACTOR-LIKE PROTEIN"/>
    <property type="match status" value="1"/>
</dbReference>
<dbReference type="InterPro" id="IPR043129">
    <property type="entry name" value="ATPase_NBD"/>
</dbReference>
<protein>
    <submittedName>
        <fullName evidence="12">Uncharacterized protein</fullName>
    </submittedName>
</protein>
<keyword evidence="3 5" id="KW-0863">Zinc-finger</keyword>
<dbReference type="GO" id="GO:0005085">
    <property type="term" value="F:guanyl-nucleotide exchange factor activity"/>
    <property type="evidence" value="ECO:0007669"/>
    <property type="project" value="TreeGrafter"/>
</dbReference>
<keyword evidence="2" id="KW-0677">Repeat</keyword>
<dbReference type="Gene3D" id="3.90.640.10">
    <property type="entry name" value="Actin, Chain A, domain 4"/>
    <property type="match status" value="1"/>
</dbReference>
<evidence type="ECO:0000313" key="11">
    <source>
        <dbReference type="Proteomes" id="UP000887561"/>
    </source>
</evidence>
<dbReference type="InterPro" id="IPR000408">
    <property type="entry name" value="Reg_chr_condens"/>
</dbReference>
<dbReference type="Pfam" id="PF00022">
    <property type="entry name" value="Actin"/>
    <property type="match status" value="1"/>
</dbReference>
<reference evidence="12" key="1">
    <citation type="submission" date="2022-11" db="UniProtKB">
        <authorList>
            <consortium name="WormBaseParasite"/>
        </authorList>
    </citation>
    <scope>IDENTIFICATION</scope>
</reference>
<name>A0A915LQJ6_MELJA</name>
<evidence type="ECO:0000256" key="3">
    <source>
        <dbReference type="ARBA" id="ARBA00022771"/>
    </source>
</evidence>
<feature type="compositionally biased region" description="Low complexity" evidence="8">
    <location>
        <begin position="71"/>
        <end position="86"/>
    </location>
</feature>
<dbReference type="SUPFAM" id="SSF51197">
    <property type="entry name" value="Clavaminate synthase-like"/>
    <property type="match status" value="1"/>
</dbReference>
<keyword evidence="1" id="KW-0479">Metal-binding</keyword>
<dbReference type="InterPro" id="IPR053035">
    <property type="entry name" value="Mitochondrial_GEF_domain"/>
</dbReference>
<feature type="compositionally biased region" description="Basic and acidic residues" evidence="8">
    <location>
        <begin position="1"/>
        <end position="10"/>
    </location>
</feature>
<dbReference type="SUPFAM" id="SSF53067">
    <property type="entry name" value="Actin-like ATPase domain"/>
    <property type="match status" value="2"/>
</dbReference>
<dbReference type="InterPro" id="IPR043145">
    <property type="entry name" value="Znf_ZZ_sf"/>
</dbReference>
<keyword evidence="11" id="KW-1185">Reference proteome</keyword>
<dbReference type="InterPro" id="IPR058923">
    <property type="entry name" value="RCC1-like_dom"/>
</dbReference>
<dbReference type="PRINTS" id="PR00633">
    <property type="entry name" value="RCCNDNSATION"/>
</dbReference>
<dbReference type="Pfam" id="PF00569">
    <property type="entry name" value="ZZ"/>
    <property type="match status" value="1"/>
</dbReference>
<dbReference type="InterPro" id="IPR000433">
    <property type="entry name" value="Znf_ZZ"/>
</dbReference>
<feature type="compositionally biased region" description="Low complexity" evidence="8">
    <location>
        <begin position="30"/>
        <end position="52"/>
    </location>
</feature>
<organism evidence="11 12">
    <name type="scientific">Meloidogyne javanica</name>
    <name type="common">Root-knot nematode worm</name>
    <dbReference type="NCBI Taxonomy" id="6303"/>
    <lineage>
        <taxon>Eukaryota</taxon>
        <taxon>Metazoa</taxon>
        <taxon>Ecdysozoa</taxon>
        <taxon>Nematoda</taxon>
        <taxon>Chromadorea</taxon>
        <taxon>Rhabditida</taxon>
        <taxon>Tylenchina</taxon>
        <taxon>Tylenchomorpha</taxon>
        <taxon>Tylenchoidea</taxon>
        <taxon>Meloidogynidae</taxon>
        <taxon>Meloidogyninae</taxon>
        <taxon>Meloidogyne</taxon>
        <taxon>Meloidogyne incognita group</taxon>
    </lineage>
</organism>
<dbReference type="PROSITE" id="PS50135">
    <property type="entry name" value="ZF_ZZ_2"/>
    <property type="match status" value="1"/>
</dbReference>
<dbReference type="Gene3D" id="3.30.60.90">
    <property type="match status" value="1"/>
</dbReference>
<dbReference type="PANTHER" id="PTHR46337:SF1">
    <property type="entry name" value="RCC1-LIKE G EXCHANGING FACTOR-LIKE PROTEIN"/>
    <property type="match status" value="1"/>
</dbReference>
<feature type="region of interest" description="Disordered" evidence="8">
    <location>
        <begin position="65"/>
        <end position="100"/>
    </location>
</feature>
<sequence length="1321" mass="147795">MDPNEIKKEPQTPSSQKRASLTFARNHPGSLSPRRLPTSSSYASALSSTTGSAFNPSAVVRRELELERAESSASTTRASSARRQQSIGPPQAPVSRRSMDFDPTNIANIRQQRRSLMGQLSSNVSTTGVSEGTRKWNAINASLALQAATTKIDNRPAIIIEIGNRLTKIGFAGEFMPHDVFRTEWLDPMETPGRTVPSPIFSRDWSEQEQYERLVKFFRVIVFRKLINPIASRRVVIVESLLTPTWQRQALAHALFDCTALAPHSILFAPSHLLCSFTFNTKTCIVLDLGANEAVLFPIVEGILMLHNWETSINACASALEMEAKRLMLKYGRVRRHPVIVLESCDEGGEETDKAETSDDGRPFAECDLPLADSMRLWEDLVFRFCFVTTAARGRRLQAHLANPDSPYITRSVPSVQLQFGSELLYIPGIVREAVAELLFTHNDESGCRSVPQLILDCISRVSIDLRRVLLQNLLIVGGISRLPGFLARLKTELLDLIADGYKPQISPKLVDIKFYQFPPEIAGELFSSWLGAPKPKWRQLSNRRLQNWGGVVSQKFLLQEELPMWLENCIDKIMKIPGDLTFLPENRPNHVLVNEYLPGQGILPHTDGPAFFPKISTITLGSHALLDFYEENEEHREHVGSVLLEPRSLILISGPAYKLLHGIDEVTSDGISLRSLLNCNEIGTTYGDTMNEFIILERKTRLFYFASDLIRLASFLPNDVIEASSLHEEIPGNEPKHVHEMVGRKRLTRVVYGSGLCSTGALAIEKLLTPPVLKQCLFQPMRIIRMNTRKIRFISAGCGFSLFASNNELYGSGLNNFYQISGPKRRDEDERPNLESGYAGRNEAEMWYIHGRRIVLPEDMGNIRCMSAGRMHSVVLTDSNKIFCFGSNSHGQCGADPLDHPVVTHDNQHELKEMDVSTILEGDVEIVKVHASLDTSFALCSNGKLFAWGLGTDGQLGNGNDQFQWKPSLVRGDLEGERIVEIGGSTDTLVAVNEDGHLFIWGQNEYGQMCSITDEPQIFLPQQAPFKLGKIVGAEATGVSCIVCNSDGQVFTWGSHVLGFGPKVEKLTKPMQIDPPLFTSAMNEKNWVVKVFAGGSCMGALTEAGHLFTWGSNKHGVLALSHRNHQYFPFQELKKLLSNKSERGLVGRVLAFSENSRVESLSPFLTKKMKQTTDNSEANKLHKNIFCDGCHKEIRGRRYKCLVCTDFDLCHLCEQKNEHFGHAMLRLVTPKTLLPDFVKAQFEDHHFTKQKASTSQQGTLNQKKSVVKPKKKKSPKKIPPRKIIQKKITTRKITLPTTTRMRIGKRSNIKEEPVSDVLEV</sequence>
<evidence type="ECO:0000256" key="1">
    <source>
        <dbReference type="ARBA" id="ARBA00022723"/>
    </source>
</evidence>
<dbReference type="SMART" id="SM00291">
    <property type="entry name" value="ZnF_ZZ"/>
    <property type="match status" value="1"/>
</dbReference>
<dbReference type="SMART" id="SM00268">
    <property type="entry name" value="ACTIN"/>
    <property type="match status" value="1"/>
</dbReference>
<dbReference type="PROSITE" id="PS51471">
    <property type="entry name" value="FE2OG_OXY"/>
    <property type="match status" value="1"/>
</dbReference>
<dbReference type="Gene3D" id="2.130.10.30">
    <property type="entry name" value="Regulator of chromosome condensation 1/beta-lactamase-inhibitor protein II"/>
    <property type="match status" value="2"/>
</dbReference>
<dbReference type="SUPFAM" id="SSF50985">
    <property type="entry name" value="RCC1/BLIP-II"/>
    <property type="match status" value="1"/>
</dbReference>
<dbReference type="SUPFAM" id="SSF57850">
    <property type="entry name" value="RING/U-box"/>
    <property type="match status" value="1"/>
</dbReference>
<dbReference type="Gene3D" id="3.30.420.40">
    <property type="match status" value="2"/>
</dbReference>
<dbReference type="Gene3D" id="2.60.120.1520">
    <property type="match status" value="1"/>
</dbReference>
<dbReference type="InterPro" id="IPR004000">
    <property type="entry name" value="Actin"/>
</dbReference>
<evidence type="ECO:0000256" key="7">
    <source>
        <dbReference type="RuleBase" id="RU000487"/>
    </source>
</evidence>
<keyword evidence="4" id="KW-0862">Zinc</keyword>
<dbReference type="PROSITE" id="PS50012">
    <property type="entry name" value="RCC1_3"/>
    <property type="match status" value="1"/>
</dbReference>